<dbReference type="Proteomes" id="UP000572680">
    <property type="component" value="Unassembled WGS sequence"/>
</dbReference>
<dbReference type="EMBL" id="JACJIA010000008">
    <property type="protein sequence ID" value="MBA8954213.1"/>
    <property type="molecule type" value="Genomic_DNA"/>
</dbReference>
<dbReference type="AlphaFoldDB" id="A0A7W3LTU9"/>
<accession>A0A7W3LTU9</accession>
<proteinExistence type="predicted"/>
<reference evidence="1 2" key="1">
    <citation type="submission" date="2020-08" db="EMBL/GenBank/DDBJ databases">
        <title>Genomic Encyclopedia of Type Strains, Phase IV (KMG-IV): sequencing the most valuable type-strain genomes for metagenomic binning, comparative biology and taxonomic classification.</title>
        <authorList>
            <person name="Goeker M."/>
        </authorList>
    </citation>
    <scope>NUCLEOTIDE SEQUENCE [LARGE SCALE GENOMIC DNA]</scope>
    <source>
        <strain evidence="1 2">DSM 44197</strain>
    </source>
</reference>
<organism evidence="1 2">
    <name type="scientific">Actinomadura namibiensis</name>
    <dbReference type="NCBI Taxonomy" id="182080"/>
    <lineage>
        <taxon>Bacteria</taxon>
        <taxon>Bacillati</taxon>
        <taxon>Actinomycetota</taxon>
        <taxon>Actinomycetes</taxon>
        <taxon>Streptosporangiales</taxon>
        <taxon>Thermomonosporaceae</taxon>
        <taxon>Actinomadura</taxon>
    </lineage>
</organism>
<comment type="caution">
    <text evidence="1">The sequence shown here is derived from an EMBL/GenBank/DDBJ whole genome shotgun (WGS) entry which is preliminary data.</text>
</comment>
<name>A0A7W3LTU9_ACTNM</name>
<evidence type="ECO:0000313" key="1">
    <source>
        <dbReference type="EMBL" id="MBA8954213.1"/>
    </source>
</evidence>
<protein>
    <submittedName>
        <fullName evidence="1">Aryl-alcohol dehydrogenase-like predicted oxidoreductase</fullName>
    </submittedName>
</protein>
<keyword evidence="2" id="KW-1185">Reference proteome</keyword>
<evidence type="ECO:0000313" key="2">
    <source>
        <dbReference type="Proteomes" id="UP000572680"/>
    </source>
</evidence>
<dbReference type="RefSeq" id="WP_182846312.1">
    <property type="nucleotide sequence ID" value="NZ_BAAALP010000001.1"/>
</dbReference>
<sequence>MGVRPTQRRRTVTLVSEELAELIVPGLSASAAALASAASTPEITGALSSASTAAHLHDALTVFQHAPLPPEHLWKICRVLRA</sequence>
<gene>
    <name evidence="1" type="ORF">HNR61_005867</name>
</gene>